<dbReference type="Proteomes" id="UP000287171">
    <property type="component" value="Unassembled WGS sequence"/>
</dbReference>
<accession>A0A402B5E9</accession>
<name>A0A402B5E9_9CHLR</name>
<sequence length="84" mass="8528">MYKPASGRSLLRSLHCERVFKGHLLRVLVAGTSPAVTAVVVGTSPAGTMGGEGATGVVLVAPVSLGWLFEQALGGLLELGEPEG</sequence>
<reference evidence="2" key="1">
    <citation type="submission" date="2018-12" db="EMBL/GenBank/DDBJ databases">
        <title>Tengunoibacter tsumagoiensis gen. nov., sp. nov., Dictyobacter kobayashii sp. nov., D. alpinus sp. nov., and D. joshuensis sp. nov. and description of Dictyobacteraceae fam. nov. within the order Ktedonobacterales isolated from Tengu-no-mugimeshi.</title>
        <authorList>
            <person name="Wang C.M."/>
            <person name="Zheng Y."/>
            <person name="Sakai Y."/>
            <person name="Toyoda A."/>
            <person name="Minakuchi Y."/>
            <person name="Abe K."/>
            <person name="Yokota A."/>
            <person name="Yabe S."/>
        </authorList>
    </citation>
    <scope>NUCLEOTIDE SEQUENCE [LARGE SCALE GENOMIC DNA]</scope>
    <source>
        <strain evidence="2">Uno16</strain>
    </source>
</reference>
<evidence type="ECO:0000313" key="2">
    <source>
        <dbReference type="Proteomes" id="UP000287171"/>
    </source>
</evidence>
<proteinExistence type="predicted"/>
<keyword evidence="2" id="KW-1185">Reference proteome</keyword>
<dbReference type="EMBL" id="BIFT01000001">
    <property type="protein sequence ID" value="GCE26567.1"/>
    <property type="molecule type" value="Genomic_DNA"/>
</dbReference>
<protein>
    <submittedName>
        <fullName evidence="1">Uncharacterized protein</fullName>
    </submittedName>
</protein>
<evidence type="ECO:0000313" key="1">
    <source>
        <dbReference type="EMBL" id="GCE26567.1"/>
    </source>
</evidence>
<dbReference type="AlphaFoldDB" id="A0A402B5E9"/>
<comment type="caution">
    <text evidence="1">The sequence shown here is derived from an EMBL/GenBank/DDBJ whole genome shotgun (WGS) entry which is preliminary data.</text>
</comment>
<gene>
    <name evidence="1" type="ORF">KDA_20510</name>
</gene>
<organism evidence="1 2">
    <name type="scientific">Dictyobacter alpinus</name>
    <dbReference type="NCBI Taxonomy" id="2014873"/>
    <lineage>
        <taxon>Bacteria</taxon>
        <taxon>Bacillati</taxon>
        <taxon>Chloroflexota</taxon>
        <taxon>Ktedonobacteria</taxon>
        <taxon>Ktedonobacterales</taxon>
        <taxon>Dictyobacteraceae</taxon>
        <taxon>Dictyobacter</taxon>
    </lineage>
</organism>